<accession>A0A1T3P8F0</accession>
<sequence length="1596" mass="172786">MSSQEAGPEAEPGTYEVLRDRLLAAARELGIRARTLNERRVRTYGGGAVELTGTHRLHTERAVVARDIVQVGGLLLAGWSTDGGLDGEVGPADVFALYRRTPEGFAPAPTDAVPGLLDDARFRQDLTELYRYFRDTRLLQLRDTGTHLLAVFRVGERLADIRVLRWRLGPDGAPAYLDAQGEREHVFPDAYDFAWTASTRADHVPGRHPHIAIADTLYLATSGGRLVVKAENDTETAEGVYAEPLDDPLQSLADAEVAHARVGPLLLVRVRPYNESDPRHLVYNTRTAEVRRLDGIAAACRRLPDDQGIVFPGGYHPSTGGARTFDIDTTDAEFEATVRSPNGEDVLYVFHARAEGRTTLLSYNVIREEVAAPIVGHGRAFFADGTMAILRVVDAEPTRTHTVQVWDTPYTSDAYAAARPPGTGPLARIGNPELVRGIADCLAIAAMAEETAPTTAVFTAITAAAARVEDTHHWLGDAELGSLAQPLATVRAAAADVVEEFRRVLDLRRIAADTLAEAVASSTALIRRVRGEVPDGATACVRQLGELRHAQGRLASLRDIRYVDAEALAEADAGLVAALAEAGRRAVAFLADDDAFAATHRIVEESTAEAAASATVAEAGALTARIDEQADGLRVVTEVVGTLDGTDAGVRTTILTRIGEVLGGINRARATLDARRRDLLDAEQRAEFAAEMALWEQTVVGALAAAETPEECDEHLARLLARIEDLEAGFGALDEHLARIGAERERVHDAFSARKQARLDERARHGRRLADSAQRVLTTITRRIPTLASIDEINTWFASDALVGKVRSTAGELRRLGDPVRAGELEGRLTAARQEAVRALRDRAELYDAAGTVRLGRHRFAVHDRPIELTLVPHGDTLAFAITGTDYREVVREPLPAAHRVFHDQPLSSESPEVYRAEYLAAVVLAEAEGRPIDALPAEELLAEVRRIALSRPGEGYDRGVHDRDAAALLAAVLRLRAGAGLLRFAPEVRAAGRLYWAHGVAADARQAWTTRAQSLGRARDTFGPIPAIADLAAELGERATGFLTETLAPPTAPGTTIGAYLFEELAAGGTSFVTGAVARTLLTGFRARLGGDDAPAAKDFAEDLRALDGDLAARHQLVGAWLGAYAARLDTGPPPELAEAIAVEVCGAALEGHHVDAPIGATVTGLLGAHPRVASGGTLELRLDEFLVRTDEFHRVRVPAYRAYQRRRADLLAAARERLRLDAYTPRVMSAFVRNRLIDEVYLPLIGDNLAKQLGAAGPDRRTDSQGLLLLLSPPGYGKTTLMEYVAARLGLLFVRIDGPALGARTTSLDPAAAPDAAARREVDKIGFALELGANVLLHVDDIQHVSPELLQKFVSLCDAQRRIEGVRDGESRSYDLRGKRFAVCMAGNPYTESGARFRIPDMLANRADVWNLGEVLGGREELFALSHIENALTANPILAPIAGRDRADLDLLIRLARGDDTVRPDRLAHPYDATELDRVLAVLRRLLHVVETVLAANRAYIASAAQSEAARTEPPFRLQGSYRDTNKLAERILPVLDAAEVERLLDDHYAAEAQTLTTDAEANLLKLAELRGRSTPEERERWAEVKRAYLAARG</sequence>
<evidence type="ECO:0000259" key="3">
    <source>
        <dbReference type="Pfam" id="PF25472"/>
    </source>
</evidence>
<dbReference type="InterPro" id="IPR020958">
    <property type="entry name" value="DUF3686"/>
</dbReference>
<evidence type="ECO:0000259" key="1">
    <source>
        <dbReference type="Pfam" id="PF00004"/>
    </source>
</evidence>
<dbReference type="EMBL" id="MWQN01000001">
    <property type="protein sequence ID" value="OPC85140.1"/>
    <property type="molecule type" value="Genomic_DNA"/>
</dbReference>
<dbReference type="InterPro" id="IPR027417">
    <property type="entry name" value="P-loop_NTPase"/>
</dbReference>
<organism evidence="4 5">
    <name type="scientific">Embleya scabrispora</name>
    <dbReference type="NCBI Taxonomy" id="159449"/>
    <lineage>
        <taxon>Bacteria</taxon>
        <taxon>Bacillati</taxon>
        <taxon>Actinomycetota</taxon>
        <taxon>Actinomycetes</taxon>
        <taxon>Kitasatosporales</taxon>
        <taxon>Streptomycetaceae</taxon>
        <taxon>Embleya</taxon>
    </lineage>
</organism>
<dbReference type="OrthoDB" id="9814769at2"/>
<dbReference type="SUPFAM" id="SSF52540">
    <property type="entry name" value="P-loop containing nucleoside triphosphate hydrolases"/>
    <property type="match status" value="1"/>
</dbReference>
<name>A0A1T3P8F0_9ACTN</name>
<dbReference type="Gene3D" id="3.40.50.300">
    <property type="entry name" value="P-loop containing nucleotide triphosphate hydrolases"/>
    <property type="match status" value="1"/>
</dbReference>
<dbReference type="Pfam" id="PF25472">
    <property type="entry name" value="DUF7902"/>
    <property type="match status" value="1"/>
</dbReference>
<reference evidence="4 5" key="1">
    <citation type="submission" date="2017-03" db="EMBL/GenBank/DDBJ databases">
        <title>Draft genome sequence of Streptomyces scabrisporus NF3, endophyte isolated from Amphipterygium adstringens.</title>
        <authorList>
            <person name="Vazquez M."/>
            <person name="Ceapa C.D."/>
            <person name="Rodriguez Luna D."/>
            <person name="Sanchez Esquivel S."/>
        </authorList>
    </citation>
    <scope>NUCLEOTIDE SEQUENCE [LARGE SCALE GENOMIC DNA]</scope>
    <source>
        <strain evidence="4 5">NF3</strain>
    </source>
</reference>
<keyword evidence="5" id="KW-1185">Reference proteome</keyword>
<feature type="domain" description="DUF3686" evidence="2">
    <location>
        <begin position="29"/>
        <end position="473"/>
    </location>
</feature>
<protein>
    <submittedName>
        <fullName evidence="4">DNA repair ATPase</fullName>
    </submittedName>
</protein>
<dbReference type="GO" id="GO:0016887">
    <property type="term" value="F:ATP hydrolysis activity"/>
    <property type="evidence" value="ECO:0007669"/>
    <property type="project" value="InterPro"/>
</dbReference>
<feature type="domain" description="DUF7902" evidence="3">
    <location>
        <begin position="594"/>
        <end position="677"/>
    </location>
</feature>
<dbReference type="Pfam" id="PF00004">
    <property type="entry name" value="AAA"/>
    <property type="match status" value="1"/>
</dbReference>
<gene>
    <name evidence="4" type="ORF">B4N89_19220</name>
</gene>
<evidence type="ECO:0000313" key="5">
    <source>
        <dbReference type="Proteomes" id="UP000190037"/>
    </source>
</evidence>
<dbReference type="Proteomes" id="UP000190037">
    <property type="component" value="Unassembled WGS sequence"/>
</dbReference>
<comment type="caution">
    <text evidence="4">The sequence shown here is derived from an EMBL/GenBank/DDBJ whole genome shotgun (WGS) entry which is preliminary data.</text>
</comment>
<dbReference type="InterPro" id="IPR057224">
    <property type="entry name" value="DUF7902"/>
</dbReference>
<evidence type="ECO:0000313" key="4">
    <source>
        <dbReference type="EMBL" id="OPC85140.1"/>
    </source>
</evidence>
<dbReference type="RefSeq" id="WP_078979462.1">
    <property type="nucleotide sequence ID" value="NZ_MWQN01000001.1"/>
</dbReference>
<dbReference type="Pfam" id="PF12458">
    <property type="entry name" value="DUF3686"/>
    <property type="match status" value="1"/>
</dbReference>
<dbReference type="STRING" id="159449.B4N89_19220"/>
<evidence type="ECO:0000259" key="2">
    <source>
        <dbReference type="Pfam" id="PF12458"/>
    </source>
</evidence>
<dbReference type="InterPro" id="IPR003959">
    <property type="entry name" value="ATPase_AAA_core"/>
</dbReference>
<proteinExistence type="predicted"/>
<dbReference type="GO" id="GO:0005524">
    <property type="term" value="F:ATP binding"/>
    <property type="evidence" value="ECO:0007669"/>
    <property type="project" value="InterPro"/>
</dbReference>
<feature type="domain" description="ATPase AAA-type core" evidence="1">
    <location>
        <begin position="1270"/>
        <end position="1305"/>
    </location>
</feature>